<proteinExistence type="predicted"/>
<protein>
    <submittedName>
        <fullName evidence="2">Uncharacterized protein</fullName>
    </submittedName>
</protein>
<dbReference type="GO" id="GO:0005794">
    <property type="term" value="C:Golgi apparatus"/>
    <property type="evidence" value="ECO:0007669"/>
    <property type="project" value="TreeGrafter"/>
</dbReference>
<dbReference type="PANTHER" id="PTHR34391">
    <property type="entry name" value="UPF0658 GOLGI APPARATUS MEMBRANE PROTEIN C1952.10C-RELATED"/>
    <property type="match status" value="1"/>
</dbReference>
<dbReference type="VEuPathDB" id="FungiDB:ASPZODRAFT_146437"/>
<keyword evidence="1" id="KW-0472">Membrane</keyword>
<dbReference type="OrthoDB" id="2448307at2759"/>
<dbReference type="EMBL" id="KV878354">
    <property type="protein sequence ID" value="OJJ43147.1"/>
    <property type="molecule type" value="Genomic_DNA"/>
</dbReference>
<reference evidence="3" key="1">
    <citation type="journal article" date="2017" name="Genome Biol.">
        <title>Comparative genomics reveals high biological diversity and specific adaptations in the industrially and medically important fungal genus Aspergillus.</title>
        <authorList>
            <person name="de Vries R.P."/>
            <person name="Riley R."/>
            <person name="Wiebenga A."/>
            <person name="Aguilar-Osorio G."/>
            <person name="Amillis S."/>
            <person name="Uchima C.A."/>
            <person name="Anderluh G."/>
            <person name="Asadollahi M."/>
            <person name="Askin M."/>
            <person name="Barry K."/>
            <person name="Battaglia E."/>
            <person name="Bayram O."/>
            <person name="Benocci T."/>
            <person name="Braus-Stromeyer S.A."/>
            <person name="Caldana C."/>
            <person name="Canovas D."/>
            <person name="Cerqueira G.C."/>
            <person name="Chen F."/>
            <person name="Chen W."/>
            <person name="Choi C."/>
            <person name="Clum A."/>
            <person name="Dos Santos R.A."/>
            <person name="Damasio A.R."/>
            <person name="Diallinas G."/>
            <person name="Emri T."/>
            <person name="Fekete E."/>
            <person name="Flipphi M."/>
            <person name="Freyberg S."/>
            <person name="Gallo A."/>
            <person name="Gournas C."/>
            <person name="Habgood R."/>
            <person name="Hainaut M."/>
            <person name="Harispe M.L."/>
            <person name="Henrissat B."/>
            <person name="Hilden K.S."/>
            <person name="Hope R."/>
            <person name="Hossain A."/>
            <person name="Karabika E."/>
            <person name="Karaffa L."/>
            <person name="Karanyi Z."/>
            <person name="Krasevec N."/>
            <person name="Kuo A."/>
            <person name="Kusch H."/>
            <person name="LaButti K."/>
            <person name="Lagendijk E.L."/>
            <person name="Lapidus A."/>
            <person name="Levasseur A."/>
            <person name="Lindquist E."/>
            <person name="Lipzen A."/>
            <person name="Logrieco A.F."/>
            <person name="MacCabe A."/>
            <person name="Maekelae M.R."/>
            <person name="Malavazi I."/>
            <person name="Melin P."/>
            <person name="Meyer V."/>
            <person name="Mielnichuk N."/>
            <person name="Miskei M."/>
            <person name="Molnar A.P."/>
            <person name="Mule G."/>
            <person name="Ngan C.Y."/>
            <person name="Orejas M."/>
            <person name="Orosz E."/>
            <person name="Ouedraogo J.P."/>
            <person name="Overkamp K.M."/>
            <person name="Park H.-S."/>
            <person name="Perrone G."/>
            <person name="Piumi F."/>
            <person name="Punt P.J."/>
            <person name="Ram A.F."/>
            <person name="Ramon A."/>
            <person name="Rauscher S."/>
            <person name="Record E."/>
            <person name="Riano-Pachon D.M."/>
            <person name="Robert V."/>
            <person name="Roehrig J."/>
            <person name="Ruller R."/>
            <person name="Salamov A."/>
            <person name="Salih N.S."/>
            <person name="Samson R.A."/>
            <person name="Sandor E."/>
            <person name="Sanguinetti M."/>
            <person name="Schuetze T."/>
            <person name="Sepcic K."/>
            <person name="Shelest E."/>
            <person name="Sherlock G."/>
            <person name="Sophianopoulou V."/>
            <person name="Squina F.M."/>
            <person name="Sun H."/>
            <person name="Susca A."/>
            <person name="Todd R.B."/>
            <person name="Tsang A."/>
            <person name="Unkles S.E."/>
            <person name="van de Wiele N."/>
            <person name="van Rossen-Uffink D."/>
            <person name="Oliveira J.V."/>
            <person name="Vesth T.C."/>
            <person name="Visser J."/>
            <person name="Yu J.-H."/>
            <person name="Zhou M."/>
            <person name="Andersen M.R."/>
            <person name="Archer D.B."/>
            <person name="Baker S.E."/>
            <person name="Benoit I."/>
            <person name="Brakhage A.A."/>
            <person name="Braus G.H."/>
            <person name="Fischer R."/>
            <person name="Frisvad J.C."/>
            <person name="Goldman G.H."/>
            <person name="Houbraken J."/>
            <person name="Oakley B."/>
            <person name="Pocsi I."/>
            <person name="Scazzocchio C."/>
            <person name="Seiboth B."/>
            <person name="vanKuyk P.A."/>
            <person name="Wortman J."/>
            <person name="Dyer P.S."/>
            <person name="Grigoriev I.V."/>
        </authorList>
    </citation>
    <scope>NUCLEOTIDE SEQUENCE [LARGE SCALE GENOMIC DNA]</scope>
    <source>
        <strain evidence="3">CBS 506.65</strain>
    </source>
</reference>
<keyword evidence="1" id="KW-1133">Transmembrane helix</keyword>
<dbReference type="AlphaFoldDB" id="A0A1L9S7J5"/>
<accession>A0A1L9S7J5</accession>
<dbReference type="RefSeq" id="XP_022577657.1">
    <property type="nucleotide sequence ID" value="XM_022725182.1"/>
</dbReference>
<feature type="transmembrane region" description="Helical" evidence="1">
    <location>
        <begin position="77"/>
        <end position="103"/>
    </location>
</feature>
<sequence length="234" mass="27395">MSLVFRILKTPIFMVVFNDGFLGFNAWQTARGLSIAICTVQAASTLILCVASWRLYHEFAWQAFEQVNADIQMRRKYYLFQFLMALLKFDGFFFLGFMVQYIILTPFIILWTVTLVVIIVTFILFFMSAWVFQKEQFWAGIRVIMYTPLYSRHYSSAILNLTLFGVLALLLSVITIVIMVMCLMNFDKGLKPYIANSRKVRELEELEMELEPLSAYSSGQYEEIQTYRETPYTH</sequence>
<evidence type="ECO:0000313" key="3">
    <source>
        <dbReference type="Proteomes" id="UP000184188"/>
    </source>
</evidence>
<dbReference type="InterPro" id="IPR040410">
    <property type="entry name" value="UPF0658_Golgi"/>
</dbReference>
<keyword evidence="1" id="KW-0812">Transmembrane</keyword>
<organism evidence="2 3">
    <name type="scientific">Penicilliopsis zonata CBS 506.65</name>
    <dbReference type="NCBI Taxonomy" id="1073090"/>
    <lineage>
        <taxon>Eukaryota</taxon>
        <taxon>Fungi</taxon>
        <taxon>Dikarya</taxon>
        <taxon>Ascomycota</taxon>
        <taxon>Pezizomycotina</taxon>
        <taxon>Eurotiomycetes</taxon>
        <taxon>Eurotiomycetidae</taxon>
        <taxon>Eurotiales</taxon>
        <taxon>Aspergillaceae</taxon>
        <taxon>Penicilliopsis</taxon>
    </lineage>
</organism>
<dbReference type="Proteomes" id="UP000184188">
    <property type="component" value="Unassembled WGS sequence"/>
</dbReference>
<keyword evidence="3" id="KW-1185">Reference proteome</keyword>
<name>A0A1L9S7J5_9EURO</name>
<evidence type="ECO:0000256" key="1">
    <source>
        <dbReference type="SAM" id="Phobius"/>
    </source>
</evidence>
<evidence type="ECO:0000313" key="2">
    <source>
        <dbReference type="EMBL" id="OJJ43147.1"/>
    </source>
</evidence>
<feature type="transmembrane region" description="Helical" evidence="1">
    <location>
        <begin position="153"/>
        <end position="186"/>
    </location>
</feature>
<dbReference type="GeneID" id="34611647"/>
<dbReference type="PANTHER" id="PTHR34391:SF1">
    <property type="entry name" value="UPF0658 GOLGI APPARATUS MEMBRANE PROTEIN C1952.10C-RELATED"/>
    <property type="match status" value="1"/>
</dbReference>
<gene>
    <name evidence="2" type="ORF">ASPZODRAFT_146437</name>
</gene>
<feature type="transmembrane region" description="Helical" evidence="1">
    <location>
        <begin position="109"/>
        <end position="132"/>
    </location>
</feature>